<name>A0A1I4PWF2_9GAMM</name>
<reference evidence="2" key="1">
    <citation type="submission" date="2016-10" db="EMBL/GenBank/DDBJ databases">
        <authorList>
            <person name="Varghese N."/>
            <person name="Submissions S."/>
        </authorList>
    </citation>
    <scope>NUCLEOTIDE SEQUENCE [LARGE SCALE GENOMIC DNA]</scope>
    <source>
        <strain evidence="2">CGMCC 1.7061</strain>
    </source>
</reference>
<evidence type="ECO:0008006" key="3">
    <source>
        <dbReference type="Google" id="ProtNLM"/>
    </source>
</evidence>
<dbReference type="SUPFAM" id="SSF51004">
    <property type="entry name" value="C-terminal (heme d1) domain of cytochrome cd1-nitrite reductase"/>
    <property type="match status" value="1"/>
</dbReference>
<organism evidence="1 2">
    <name type="scientific">Marinobacter zhejiangensis</name>
    <dbReference type="NCBI Taxonomy" id="488535"/>
    <lineage>
        <taxon>Bacteria</taxon>
        <taxon>Pseudomonadati</taxon>
        <taxon>Pseudomonadota</taxon>
        <taxon>Gammaproteobacteria</taxon>
        <taxon>Pseudomonadales</taxon>
        <taxon>Marinobacteraceae</taxon>
        <taxon>Marinobacter</taxon>
    </lineage>
</organism>
<dbReference type="SUPFAM" id="SSF63825">
    <property type="entry name" value="YWTD domain"/>
    <property type="match status" value="1"/>
</dbReference>
<dbReference type="Proteomes" id="UP000198519">
    <property type="component" value="Unassembled WGS sequence"/>
</dbReference>
<proteinExistence type="predicted"/>
<dbReference type="STRING" id="488535.SAMN04487963_2032"/>
<dbReference type="RefSeq" id="WP_092022188.1">
    <property type="nucleotide sequence ID" value="NZ_FOUE01000003.1"/>
</dbReference>
<gene>
    <name evidence="1" type="ORF">SAMN04487963_2032</name>
</gene>
<keyword evidence="2" id="KW-1185">Reference proteome</keyword>
<protein>
    <recommendedName>
        <fullName evidence="3">NHL repeat-containing protein</fullName>
    </recommendedName>
</protein>
<sequence>MERMRMSEKEKWPKRTLLALAVSGMTLGISGCWLDGSNVRNAGAPDYAAATVYLASNSSGGDTSVRVRDEDLGLLNTYTTGANEGVLVNAAGQLVQAGDLMSTGRLVTACNAENRMTGDASYEITGTNTTFGSPKGIARIASEGLIAVANNGASTVLLMGASAAGDVAPVATVALTANAWDLVYDEASDRLFVAQVDGTVAVFDSFAQDQGVGGADRTFSIVDGDGEASVNLHGIDYDADSDRLVIGDVGLAGSDDDGKLYVVDDASTANGEVTATVTFKGNQTRLGNPVDLQLTGTDVRIAEKANGGGAILVYQDIFSRSGGNVAADLVLDTPAPESLAVVLSVDPAPGVTDILDPSTAYQLLTTSNPAPGSATSGQLFGNESTLAGAPALAFDSGLDSVENVTLDRDGNAYITFDDGTTSNSGIAVIGAIDARDNFDGSRDRIITGANTRLMSPKGIELADDLGLLIVAEQGGAEVLVFSACASGNAAPTVVSTGGVAPWDSDYDPASDTLYVALTDGTVAAYDDFSTDMGDGGPDRIITPAMSGTPFAAPTNLHGIRYVASDDVLIVSDVGSGAANNDGALMTIPAASAADGVTNVGKRVANPGDGSDLTGLGNPVDIAFDGADLYVAEKINGQIQVWRDFLTDASLTGNVAPSDSVAATAPESIVLQPE</sequence>
<evidence type="ECO:0000313" key="1">
    <source>
        <dbReference type="EMBL" id="SFM32128.1"/>
    </source>
</evidence>
<dbReference type="PROSITE" id="PS51257">
    <property type="entry name" value="PROKAR_LIPOPROTEIN"/>
    <property type="match status" value="1"/>
</dbReference>
<dbReference type="OrthoDB" id="834772at2"/>
<dbReference type="AlphaFoldDB" id="A0A1I4PWF2"/>
<dbReference type="InterPro" id="IPR011048">
    <property type="entry name" value="Haem_d1_sf"/>
</dbReference>
<evidence type="ECO:0000313" key="2">
    <source>
        <dbReference type="Proteomes" id="UP000198519"/>
    </source>
</evidence>
<dbReference type="EMBL" id="FOUE01000003">
    <property type="protein sequence ID" value="SFM32128.1"/>
    <property type="molecule type" value="Genomic_DNA"/>
</dbReference>
<accession>A0A1I4PWF2</accession>